<evidence type="ECO:0000256" key="1">
    <source>
        <dbReference type="ARBA" id="ARBA00004948"/>
    </source>
</evidence>
<dbReference type="PANTHER" id="PTHR20857:SF15">
    <property type="entry name" value="THIAMINE-PHOSPHATE SYNTHASE"/>
    <property type="match status" value="1"/>
</dbReference>
<dbReference type="Gene3D" id="3.20.20.70">
    <property type="entry name" value="Aldolase class I"/>
    <property type="match status" value="1"/>
</dbReference>
<evidence type="ECO:0000256" key="2">
    <source>
        <dbReference type="ARBA" id="ARBA00022977"/>
    </source>
</evidence>
<dbReference type="STRING" id="1382798.PK35_13235"/>
<dbReference type="EMBL" id="JTDV01000013">
    <property type="protein sequence ID" value="KJD31712.1"/>
    <property type="molecule type" value="Genomic_DNA"/>
</dbReference>
<dbReference type="OrthoDB" id="194683at2"/>
<evidence type="ECO:0000313" key="4">
    <source>
        <dbReference type="EMBL" id="KJD31712.1"/>
    </source>
</evidence>
<comment type="caution">
    <text evidence="4">The sequence shown here is derived from an EMBL/GenBank/DDBJ whole genome shotgun (WGS) entry which is preliminary data.</text>
</comment>
<dbReference type="GO" id="GO:0005737">
    <property type="term" value="C:cytoplasm"/>
    <property type="evidence" value="ECO:0007669"/>
    <property type="project" value="TreeGrafter"/>
</dbReference>
<dbReference type="Pfam" id="PF02581">
    <property type="entry name" value="TMP-TENI"/>
    <property type="match status" value="1"/>
</dbReference>
<sequence length="201" mass="22956">MLIVITSETNLPNEATLINQLFKTGLQVLHLRKPSFQINDYREFIKQIQVKYHSKIMIHQYHELSEEFGLKGVHLQEQTRIDLSEDLFQFVEYYKQKGYTVSSSFHDPEVLNNCKVPFHYHLLSPVFSSISKQGYQGKGFNVNAINKTIIGMGGVTAQTIPKMLALGYRGVGVLGGVWNTKDPIQSFKIIQDTFLGVNIKY</sequence>
<dbReference type="InterPro" id="IPR013785">
    <property type="entry name" value="Aldolase_TIM"/>
</dbReference>
<dbReference type="GO" id="GO:0004789">
    <property type="term" value="F:thiamine-phosphate diphosphorylase activity"/>
    <property type="evidence" value="ECO:0007669"/>
    <property type="project" value="TreeGrafter"/>
</dbReference>
<reference evidence="4 5" key="1">
    <citation type="journal article" date="2015" name="Antonie Van Leeuwenhoek">
        <title>Tamlana nanhaiensis sp. nov., isolated from surface seawater collected from the South China Sea.</title>
        <authorList>
            <person name="Liu X."/>
            <person name="Lai Q."/>
            <person name="Du Y."/>
            <person name="Li G."/>
            <person name="Sun F."/>
            <person name="Shao Z."/>
        </authorList>
    </citation>
    <scope>NUCLEOTIDE SEQUENCE [LARGE SCALE GENOMIC DNA]</scope>
    <source>
        <strain evidence="4 5">FHC16</strain>
    </source>
</reference>
<dbReference type="SUPFAM" id="SSF51391">
    <property type="entry name" value="Thiamin phosphate synthase"/>
    <property type="match status" value="1"/>
</dbReference>
<dbReference type="InterPro" id="IPR022998">
    <property type="entry name" value="ThiamineP_synth_TenI"/>
</dbReference>
<dbReference type="PATRIC" id="fig|1382798.3.peg.1208"/>
<accession>A0A0D7W1I2</accession>
<organism evidence="4 5">
    <name type="scientific">Neotamlana nanhaiensis</name>
    <dbReference type="NCBI Taxonomy" id="1382798"/>
    <lineage>
        <taxon>Bacteria</taxon>
        <taxon>Pseudomonadati</taxon>
        <taxon>Bacteroidota</taxon>
        <taxon>Flavobacteriia</taxon>
        <taxon>Flavobacteriales</taxon>
        <taxon>Flavobacteriaceae</taxon>
        <taxon>Neotamlana</taxon>
    </lineage>
</organism>
<proteinExistence type="predicted"/>
<comment type="pathway">
    <text evidence="1">Cofactor biosynthesis; thiamine diphosphate biosynthesis.</text>
</comment>
<keyword evidence="5" id="KW-1185">Reference proteome</keyword>
<dbReference type="PANTHER" id="PTHR20857">
    <property type="entry name" value="THIAMINE-PHOSPHATE PYROPHOSPHORYLASE"/>
    <property type="match status" value="1"/>
</dbReference>
<evidence type="ECO:0000259" key="3">
    <source>
        <dbReference type="Pfam" id="PF02581"/>
    </source>
</evidence>
<dbReference type="CDD" id="cd00564">
    <property type="entry name" value="TMP_TenI"/>
    <property type="match status" value="1"/>
</dbReference>
<name>A0A0D7W1I2_9FLAO</name>
<feature type="domain" description="Thiamine phosphate synthase/TenI" evidence="3">
    <location>
        <begin position="4"/>
        <end position="175"/>
    </location>
</feature>
<gene>
    <name evidence="4" type="ORF">PK35_13235</name>
</gene>
<protein>
    <submittedName>
        <fullName evidence="4">Thiamine phosphate pyrophosphorylase</fullName>
    </submittedName>
</protein>
<dbReference type="Proteomes" id="UP000032361">
    <property type="component" value="Unassembled WGS sequence"/>
</dbReference>
<evidence type="ECO:0000313" key="5">
    <source>
        <dbReference type="Proteomes" id="UP000032361"/>
    </source>
</evidence>
<dbReference type="InterPro" id="IPR036206">
    <property type="entry name" value="ThiamineP_synth_sf"/>
</dbReference>
<keyword evidence="2" id="KW-0784">Thiamine biosynthesis</keyword>
<dbReference type="GO" id="GO:0009228">
    <property type="term" value="P:thiamine biosynthetic process"/>
    <property type="evidence" value="ECO:0007669"/>
    <property type="project" value="UniProtKB-KW"/>
</dbReference>
<dbReference type="RefSeq" id="WP_044627034.1">
    <property type="nucleotide sequence ID" value="NZ_JTDV01000013.1"/>
</dbReference>
<dbReference type="AlphaFoldDB" id="A0A0D7W1I2"/>